<reference evidence="1" key="1">
    <citation type="submission" date="2023-04" db="EMBL/GenBank/DDBJ databases">
        <title>A chromosome-level genome assembly of the parasitoid wasp Eretmocerus hayati.</title>
        <authorList>
            <person name="Zhong Y."/>
            <person name="Liu S."/>
            <person name="Liu Y."/>
        </authorList>
    </citation>
    <scope>NUCLEOTIDE SEQUENCE</scope>
    <source>
        <strain evidence="1">ZJU_SS_LIU_2023</strain>
    </source>
</reference>
<dbReference type="Proteomes" id="UP001239111">
    <property type="component" value="Chromosome 1"/>
</dbReference>
<gene>
    <name evidence="1" type="ORF">QAD02_018217</name>
</gene>
<comment type="caution">
    <text evidence="1">The sequence shown here is derived from an EMBL/GenBank/DDBJ whole genome shotgun (WGS) entry which is preliminary data.</text>
</comment>
<protein>
    <submittedName>
        <fullName evidence="1">Uncharacterized protein</fullName>
    </submittedName>
</protein>
<dbReference type="EMBL" id="CM056741">
    <property type="protein sequence ID" value="KAJ8682425.1"/>
    <property type="molecule type" value="Genomic_DNA"/>
</dbReference>
<organism evidence="1 2">
    <name type="scientific">Eretmocerus hayati</name>
    <dbReference type="NCBI Taxonomy" id="131215"/>
    <lineage>
        <taxon>Eukaryota</taxon>
        <taxon>Metazoa</taxon>
        <taxon>Ecdysozoa</taxon>
        <taxon>Arthropoda</taxon>
        <taxon>Hexapoda</taxon>
        <taxon>Insecta</taxon>
        <taxon>Pterygota</taxon>
        <taxon>Neoptera</taxon>
        <taxon>Endopterygota</taxon>
        <taxon>Hymenoptera</taxon>
        <taxon>Apocrita</taxon>
        <taxon>Proctotrupomorpha</taxon>
        <taxon>Chalcidoidea</taxon>
        <taxon>Aphelinidae</taxon>
        <taxon>Aphelininae</taxon>
        <taxon>Eretmocerus</taxon>
    </lineage>
</organism>
<proteinExistence type="predicted"/>
<keyword evidence="2" id="KW-1185">Reference proteome</keyword>
<evidence type="ECO:0000313" key="2">
    <source>
        <dbReference type="Proteomes" id="UP001239111"/>
    </source>
</evidence>
<sequence>MLQMKKCTEQDAKLAAAIERKRQLEEQRKARIFNPRIRKIGVDKEYLDKQVEEKKRQQETERERECRMDEAMVRSSQLAILLERQNDEERRKLNKQIDEFRQCEQKPEMRRDYDLYDPEALKKTPNIEDDKLGPASAQKFEGEDESSAERLKEQRQQMQNWIRLQMQERKRAELQHREAERAYQQALLNRDKRALALERMEEECKRRLSEANASFNRALAEEQEQQRRCRAMRDDEDARAEIYNHVSGDFLTEAPEQADSLRGPGRPLANRYKGMTSAELKRYRDEQQRQIEQIQRMRAEEDKRNEEWNKLMDGNARAAESYQRELDRKRAELNKQIAEENLQLAQRHKEQQEYLNRHVYKQKPSPEFYEQFNKSTR</sequence>
<evidence type="ECO:0000313" key="1">
    <source>
        <dbReference type="EMBL" id="KAJ8682425.1"/>
    </source>
</evidence>
<accession>A0ACC2PKX0</accession>
<name>A0ACC2PKX0_9HYME</name>